<feature type="domain" description="Polysaccharide pyruvyl transferase" evidence="1">
    <location>
        <begin position="46"/>
        <end position="299"/>
    </location>
</feature>
<keyword evidence="3" id="KW-1185">Reference proteome</keyword>
<dbReference type="AlphaFoldDB" id="A0A1I2AD84"/>
<dbReference type="STRING" id="655355.SAMN05216283_10189"/>
<proteinExistence type="predicted"/>
<dbReference type="Pfam" id="PF04230">
    <property type="entry name" value="PS_pyruv_trans"/>
    <property type="match status" value="1"/>
</dbReference>
<accession>A0A1I2AD84</accession>
<dbReference type="InterPro" id="IPR007345">
    <property type="entry name" value="Polysacch_pyruvyl_Trfase"/>
</dbReference>
<gene>
    <name evidence="2" type="ORF">SAMN05216283_10189</name>
</gene>
<dbReference type="RefSeq" id="WP_093917850.1">
    <property type="nucleotide sequence ID" value="NZ_FONW01000001.1"/>
</dbReference>
<sequence>MMKHLVFLKNYWRSYLRSYLKAGSEANKESRYFDLGILNPAIGTSNLGDSIIFESVYRELRDLFDEDLFTSFPTQIHTSYDAKYLMSQKDLLFVAGTNLLASNLEERMQWKLTPSHRRFLSNKVVLVGCGWWQYQENPNNYTSKLYERILNHNLIHSARDSYTVKKLNSIGIENVLNTTCPTLWNINPEFCSTINRTRKRNVITTLTFYAKNKVDDLKMLTMLSNNYEKVLLWVQGYEDIIYLNELDQSIKNIDIIPPSLEALDAALSKGDCDYIGTRLHAGIRAIQNGIRSLILAVDNRALEIGKDVNLNVIERADVSEVKKFINGTYETAIVLPEENIRAFKASLKNYRFNSISK</sequence>
<protein>
    <submittedName>
        <fullName evidence="2">Polysaccharide pyruvyl transferase family protein WcaK</fullName>
    </submittedName>
</protein>
<dbReference type="Proteomes" id="UP000198964">
    <property type="component" value="Unassembled WGS sequence"/>
</dbReference>
<name>A0A1I2AD84_9BACT</name>
<dbReference type="GO" id="GO:0016740">
    <property type="term" value="F:transferase activity"/>
    <property type="evidence" value="ECO:0007669"/>
    <property type="project" value="UniProtKB-KW"/>
</dbReference>
<evidence type="ECO:0000313" key="2">
    <source>
        <dbReference type="EMBL" id="SFE41842.1"/>
    </source>
</evidence>
<dbReference type="EMBL" id="FONW01000001">
    <property type="protein sequence ID" value="SFE41842.1"/>
    <property type="molecule type" value="Genomic_DNA"/>
</dbReference>
<reference evidence="2 3" key="1">
    <citation type="submission" date="2016-10" db="EMBL/GenBank/DDBJ databases">
        <authorList>
            <person name="de Groot N.N."/>
        </authorList>
    </citation>
    <scope>NUCLEOTIDE SEQUENCE [LARGE SCALE GENOMIC DNA]</scope>
    <source>
        <strain evidence="2 3">CGMCC 1.9156</strain>
    </source>
</reference>
<evidence type="ECO:0000259" key="1">
    <source>
        <dbReference type="Pfam" id="PF04230"/>
    </source>
</evidence>
<organism evidence="2 3">
    <name type="scientific">Sunxiuqinia elliptica</name>
    <dbReference type="NCBI Taxonomy" id="655355"/>
    <lineage>
        <taxon>Bacteria</taxon>
        <taxon>Pseudomonadati</taxon>
        <taxon>Bacteroidota</taxon>
        <taxon>Bacteroidia</taxon>
        <taxon>Marinilabiliales</taxon>
        <taxon>Prolixibacteraceae</taxon>
        <taxon>Sunxiuqinia</taxon>
    </lineage>
</organism>
<evidence type="ECO:0000313" key="3">
    <source>
        <dbReference type="Proteomes" id="UP000198964"/>
    </source>
</evidence>
<keyword evidence="2" id="KW-0808">Transferase</keyword>